<feature type="transmembrane region" description="Helical" evidence="6">
    <location>
        <begin position="112"/>
        <end position="129"/>
    </location>
</feature>
<dbReference type="InterPro" id="IPR051211">
    <property type="entry name" value="PG_lysyltransferase"/>
</dbReference>
<proteinExistence type="predicted"/>
<reference evidence="8 9" key="1">
    <citation type="journal article" date="2018" name="Sci. Rep.">
        <title>Genome Features and Biochemical Characteristics of a Robust, Fast Growing and Naturally Transformable Cyanobacterium Synechococcus elongatus PCC 11801 Isolated from India.</title>
        <authorList>
            <person name="Jaiswal D."/>
            <person name="Sengupta A."/>
            <person name="Sohoni S."/>
            <person name="Sengupta S."/>
            <person name="Phadnavis A.G."/>
            <person name="Pakrasi H.B."/>
            <person name="Wangikar P.P."/>
        </authorList>
    </citation>
    <scope>NUCLEOTIDE SEQUENCE [LARGE SCALE GENOMIC DNA]</scope>
    <source>
        <strain evidence="8 9">PCC 11801</strain>
    </source>
</reference>
<feature type="domain" description="Phosphatidylglycerol lysyltransferase C-terminal" evidence="7">
    <location>
        <begin position="246"/>
        <end position="539"/>
    </location>
</feature>
<protein>
    <submittedName>
        <fullName evidence="8">Phosphatidylglycerol lysyltransferase domain-containing protein</fullName>
    </submittedName>
</protein>
<keyword evidence="2" id="KW-1003">Cell membrane</keyword>
<keyword evidence="3 6" id="KW-0812">Transmembrane</keyword>
<evidence type="ECO:0000256" key="2">
    <source>
        <dbReference type="ARBA" id="ARBA00022475"/>
    </source>
</evidence>
<feature type="transmembrane region" description="Helical" evidence="6">
    <location>
        <begin position="68"/>
        <end position="86"/>
    </location>
</feature>
<evidence type="ECO:0000313" key="9">
    <source>
        <dbReference type="Proteomes" id="UP000267249"/>
    </source>
</evidence>
<feature type="transmembrane region" description="Helical" evidence="6">
    <location>
        <begin position="27"/>
        <end position="48"/>
    </location>
</feature>
<accession>A0AAN1QQ15</accession>
<dbReference type="Proteomes" id="UP000267249">
    <property type="component" value="Chromosome"/>
</dbReference>
<evidence type="ECO:0000256" key="3">
    <source>
        <dbReference type="ARBA" id="ARBA00022692"/>
    </source>
</evidence>
<dbReference type="Pfam" id="PF09924">
    <property type="entry name" value="LPG_synthase_C"/>
    <property type="match status" value="1"/>
</dbReference>
<comment type="subcellular location">
    <subcellularLocation>
        <location evidence="1">Cell membrane</location>
        <topology evidence="1">Multi-pass membrane protein</topology>
    </subcellularLocation>
</comment>
<evidence type="ECO:0000313" key="8">
    <source>
        <dbReference type="EMBL" id="AZB73408.1"/>
    </source>
</evidence>
<feature type="transmembrane region" description="Helical" evidence="6">
    <location>
        <begin position="149"/>
        <end position="168"/>
    </location>
</feature>
<dbReference type="EMBL" id="CP030139">
    <property type="protein sequence ID" value="AZB73408.1"/>
    <property type="molecule type" value="Genomic_DNA"/>
</dbReference>
<dbReference type="AlphaFoldDB" id="A0AAN1QQ15"/>
<feature type="transmembrane region" description="Helical" evidence="6">
    <location>
        <begin position="91"/>
        <end position="106"/>
    </location>
</feature>
<evidence type="ECO:0000256" key="6">
    <source>
        <dbReference type="SAM" id="Phobius"/>
    </source>
</evidence>
<dbReference type="GO" id="GO:0055091">
    <property type="term" value="P:phospholipid homeostasis"/>
    <property type="evidence" value="ECO:0007669"/>
    <property type="project" value="TreeGrafter"/>
</dbReference>
<dbReference type="SUPFAM" id="SSF55729">
    <property type="entry name" value="Acyl-CoA N-acyltransferases (Nat)"/>
    <property type="match status" value="1"/>
</dbReference>
<dbReference type="InterPro" id="IPR016181">
    <property type="entry name" value="Acyl_CoA_acyltransferase"/>
</dbReference>
<keyword evidence="5 6" id="KW-0472">Membrane</keyword>
<gene>
    <name evidence="8" type="ORF">DOP62_12435</name>
</gene>
<organism evidence="8 9">
    <name type="scientific">Synechococcus elongatus PCC 11801</name>
    <dbReference type="NCBI Taxonomy" id="2219813"/>
    <lineage>
        <taxon>Bacteria</taxon>
        <taxon>Bacillati</taxon>
        <taxon>Cyanobacteriota</taxon>
        <taxon>Cyanophyceae</taxon>
        <taxon>Synechococcales</taxon>
        <taxon>Synechococcaceae</taxon>
        <taxon>Synechococcus</taxon>
    </lineage>
</organism>
<evidence type="ECO:0000256" key="1">
    <source>
        <dbReference type="ARBA" id="ARBA00004651"/>
    </source>
</evidence>
<sequence length="569" mass="64266">MTIVWSPIKSLQSTIAQLFTPTQRVRWVALLTAIAGIFNLLIAVSPQISARSRLLERLTALTVETQGRIAAAVIGFILLTLAGQLLRHKRVAWLLTVLLLGLSLALKGMRSHHPLVAILDGVLLGFLLVDHRHYTARSDAPSRVRAVRVLLGALLFSLAYGTLGLFWLDHHYARDFDLLTALQQVLQLFFSWDVSSTLPQTRFGRLFAESIYSVSLLTLGYAFLLLLQPVWQPPATAAERKRAIAIVRAHGHTSLAKLTLLDDKSYCFSPSGESLVAFVQRGRGAIALGDPIGPARDREAMIQQFLRECRQNDWLPAFYQVLPDDLPLYQRQGLAAVQIGQEAVIPLRDFTLQGKRGRGFRSTLSRLERVGYRFEVIPAAETSPLLPELRLVSDAWLKRMKGPEKRFSVGWFDRDYLTSGSIAVVRSQDGQIQAFANWVEEFQRNELTLDLIRFLPQAESGTMEFLLVNTILSAKDRGFDSFSLGLSALSGLDQLDQPTQVEQGLDYLYRHLDRFYRFQGLHSFKEKFHPDWQPRYLVYPNLASLPNLVVALIRADSGDRWLDYFRPND</sequence>
<name>A0AAN1QQ15_SYNEL</name>
<dbReference type="PANTHER" id="PTHR34697">
    <property type="entry name" value="PHOSPHATIDYLGLYCEROL LYSYLTRANSFERASE"/>
    <property type="match status" value="1"/>
</dbReference>
<evidence type="ECO:0000256" key="5">
    <source>
        <dbReference type="ARBA" id="ARBA00023136"/>
    </source>
</evidence>
<evidence type="ECO:0000259" key="7">
    <source>
        <dbReference type="Pfam" id="PF09924"/>
    </source>
</evidence>
<dbReference type="PANTHER" id="PTHR34697:SF2">
    <property type="entry name" value="PHOSPHATIDYLGLYCEROL LYSYLTRANSFERASE"/>
    <property type="match status" value="1"/>
</dbReference>
<keyword evidence="4 6" id="KW-1133">Transmembrane helix</keyword>
<dbReference type="RefSeq" id="WP_208674218.1">
    <property type="nucleotide sequence ID" value="NZ_CP030139.2"/>
</dbReference>
<dbReference type="GO" id="GO:0005886">
    <property type="term" value="C:plasma membrane"/>
    <property type="evidence" value="ECO:0007669"/>
    <property type="project" value="UniProtKB-SubCell"/>
</dbReference>
<evidence type="ECO:0000256" key="4">
    <source>
        <dbReference type="ARBA" id="ARBA00022989"/>
    </source>
</evidence>
<dbReference type="GO" id="GO:0016755">
    <property type="term" value="F:aminoacyltransferase activity"/>
    <property type="evidence" value="ECO:0007669"/>
    <property type="project" value="TreeGrafter"/>
</dbReference>
<dbReference type="InterPro" id="IPR024320">
    <property type="entry name" value="LPG_synthase_C"/>
</dbReference>